<gene>
    <name evidence="1" type="ORF">ACFPOH_15555</name>
</gene>
<protein>
    <recommendedName>
        <fullName evidence="3">IPT/TIG domain-containing protein</fullName>
    </recommendedName>
</protein>
<evidence type="ECO:0000313" key="1">
    <source>
        <dbReference type="EMBL" id="MFC5543124.1"/>
    </source>
</evidence>
<proteinExistence type="predicted"/>
<dbReference type="Proteomes" id="UP001595978">
    <property type="component" value="Unassembled WGS sequence"/>
</dbReference>
<dbReference type="RefSeq" id="WP_342581431.1">
    <property type="nucleotide sequence ID" value="NZ_JBHSNQ010000190.1"/>
</dbReference>
<evidence type="ECO:0000313" key="2">
    <source>
        <dbReference type="Proteomes" id="UP001595978"/>
    </source>
</evidence>
<keyword evidence="2" id="KW-1185">Reference proteome</keyword>
<sequence>MEKHLEFDFGEKIYVTGNGFNNTQGIFIAFQDNFLVWVSYVNGETRLLSTDTTGLTIAR</sequence>
<comment type="caution">
    <text evidence="1">The sequence shown here is derived from an EMBL/GenBank/DDBJ whole genome shotgun (WGS) entry which is preliminary data.</text>
</comment>
<dbReference type="EMBL" id="JBHSNQ010000190">
    <property type="protein sequence ID" value="MFC5543124.1"/>
    <property type="molecule type" value="Genomic_DNA"/>
</dbReference>
<accession>A0ABW0REA5</accession>
<name>A0ABW0REA5_9BACL</name>
<organism evidence="1 2">
    <name type="scientific">Ureibacillus suwonensis</name>
    <dbReference type="NCBI Taxonomy" id="313007"/>
    <lineage>
        <taxon>Bacteria</taxon>
        <taxon>Bacillati</taxon>
        <taxon>Bacillota</taxon>
        <taxon>Bacilli</taxon>
        <taxon>Bacillales</taxon>
        <taxon>Caryophanaceae</taxon>
        <taxon>Ureibacillus</taxon>
    </lineage>
</organism>
<reference evidence="2" key="1">
    <citation type="journal article" date="2019" name="Int. J. Syst. Evol. Microbiol.">
        <title>The Global Catalogue of Microorganisms (GCM) 10K type strain sequencing project: providing services to taxonomists for standard genome sequencing and annotation.</title>
        <authorList>
            <consortium name="The Broad Institute Genomics Platform"/>
            <consortium name="The Broad Institute Genome Sequencing Center for Infectious Disease"/>
            <person name="Wu L."/>
            <person name="Ma J."/>
        </authorList>
    </citation>
    <scope>NUCLEOTIDE SEQUENCE [LARGE SCALE GENOMIC DNA]</scope>
    <source>
        <strain evidence="2">CCUG 56331</strain>
    </source>
</reference>
<evidence type="ECO:0008006" key="3">
    <source>
        <dbReference type="Google" id="ProtNLM"/>
    </source>
</evidence>